<keyword evidence="4" id="KW-1185">Reference proteome</keyword>
<dbReference type="Proteomes" id="UP000009168">
    <property type="component" value="Unassembled WGS sequence"/>
</dbReference>
<gene>
    <name evidence="3" type="ORF">TTHERM_00644630</name>
</gene>
<dbReference type="EMBL" id="GG662707">
    <property type="protein sequence ID" value="EAR95138.3"/>
    <property type="molecule type" value="Genomic_DNA"/>
</dbReference>
<organism evidence="3 4">
    <name type="scientific">Tetrahymena thermophila (strain SB210)</name>
    <dbReference type="NCBI Taxonomy" id="312017"/>
    <lineage>
        <taxon>Eukaryota</taxon>
        <taxon>Sar</taxon>
        <taxon>Alveolata</taxon>
        <taxon>Ciliophora</taxon>
        <taxon>Intramacronucleata</taxon>
        <taxon>Oligohymenophorea</taxon>
        <taxon>Hymenostomatida</taxon>
        <taxon>Tetrahymenina</taxon>
        <taxon>Tetrahymenidae</taxon>
        <taxon>Tetrahymena</taxon>
    </lineage>
</organism>
<feature type="compositionally biased region" description="Polar residues" evidence="2">
    <location>
        <begin position="25"/>
        <end position="49"/>
    </location>
</feature>
<reference evidence="4" key="1">
    <citation type="journal article" date="2006" name="PLoS Biol.">
        <title>Macronuclear genome sequence of the ciliate Tetrahymena thermophila, a model eukaryote.</title>
        <authorList>
            <person name="Eisen J.A."/>
            <person name="Coyne R.S."/>
            <person name="Wu M."/>
            <person name="Wu D."/>
            <person name="Thiagarajan M."/>
            <person name="Wortman J.R."/>
            <person name="Badger J.H."/>
            <person name="Ren Q."/>
            <person name="Amedeo P."/>
            <person name="Jones K.M."/>
            <person name="Tallon L.J."/>
            <person name="Delcher A.L."/>
            <person name="Salzberg S.L."/>
            <person name="Silva J.C."/>
            <person name="Haas B.J."/>
            <person name="Majoros W.H."/>
            <person name="Farzad M."/>
            <person name="Carlton J.M."/>
            <person name="Smith R.K. Jr."/>
            <person name="Garg J."/>
            <person name="Pearlman R.E."/>
            <person name="Karrer K.M."/>
            <person name="Sun L."/>
            <person name="Manning G."/>
            <person name="Elde N.C."/>
            <person name="Turkewitz A.P."/>
            <person name="Asai D.J."/>
            <person name="Wilkes D.E."/>
            <person name="Wang Y."/>
            <person name="Cai H."/>
            <person name="Collins K."/>
            <person name="Stewart B.A."/>
            <person name="Lee S.R."/>
            <person name="Wilamowska K."/>
            <person name="Weinberg Z."/>
            <person name="Ruzzo W.L."/>
            <person name="Wloga D."/>
            <person name="Gaertig J."/>
            <person name="Frankel J."/>
            <person name="Tsao C.-C."/>
            <person name="Gorovsky M.A."/>
            <person name="Keeling P.J."/>
            <person name="Waller R.F."/>
            <person name="Patron N.J."/>
            <person name="Cherry J.M."/>
            <person name="Stover N.A."/>
            <person name="Krieger C.J."/>
            <person name="del Toro C."/>
            <person name="Ryder H.F."/>
            <person name="Williamson S.C."/>
            <person name="Barbeau R.A."/>
            <person name="Hamilton E.P."/>
            <person name="Orias E."/>
        </authorList>
    </citation>
    <scope>NUCLEOTIDE SEQUENCE [LARGE SCALE GENOMIC DNA]</scope>
    <source>
        <strain evidence="4">SB210</strain>
    </source>
</reference>
<keyword evidence="1" id="KW-0175">Coiled coil</keyword>
<evidence type="ECO:0000256" key="1">
    <source>
        <dbReference type="SAM" id="Coils"/>
    </source>
</evidence>
<evidence type="ECO:0000313" key="4">
    <source>
        <dbReference type="Proteomes" id="UP000009168"/>
    </source>
</evidence>
<feature type="compositionally biased region" description="Polar residues" evidence="2">
    <location>
        <begin position="61"/>
        <end position="73"/>
    </location>
</feature>
<feature type="region of interest" description="Disordered" evidence="2">
    <location>
        <begin position="500"/>
        <end position="581"/>
    </location>
</feature>
<dbReference type="InParanoid" id="Q23EW7"/>
<dbReference type="GeneID" id="7835300"/>
<feature type="compositionally biased region" description="Low complexity" evidence="2">
    <location>
        <begin position="506"/>
        <end position="520"/>
    </location>
</feature>
<name>Q23EW7_TETTS</name>
<protein>
    <submittedName>
        <fullName evidence="3">Uncharacterized protein</fullName>
    </submittedName>
</protein>
<feature type="coiled-coil region" evidence="1">
    <location>
        <begin position="244"/>
        <end position="299"/>
    </location>
</feature>
<feature type="region of interest" description="Disordered" evidence="2">
    <location>
        <begin position="18"/>
        <end position="73"/>
    </location>
</feature>
<dbReference type="HOGENOM" id="CLU_654694_0_0_1"/>
<feature type="region of interest" description="Disordered" evidence="2">
    <location>
        <begin position="639"/>
        <end position="661"/>
    </location>
</feature>
<sequence length="677" mass="79633">MSQENILENVRLLTEIPKKKLPPLRSNSTKPFQKGLGNSTTSSNQNQKQVDLDNKRDSSFNRDNSQIFSNNLVQNTEPNQDLSILLEQYRQQNKHNDQELQSIANRIQFIQNQQMNVWKKTNDLYDKAISLYENKKRYQIECKMKEIIRQKKQKEIEELLSKNEVSKDLNRQKLTQNQEQLIQGRKKNAQEIKYQSRELGQMRDYFQSTIHQFKRSKHDKVKISQQQAQMKLQSYHEEKYKQFKENYNNKILQEQLIKEQKEKQIKNLEEIEKQLLDQYKRTKVQCDKLHHQIDEAQELKPEEIESKYPIFVSLAQKNIYDSNQFELQIAQSNNVQLLNTSIGNFSGLQSSQNSISPIKKNMQASRYRQYSQNKVNPLQILQQDHIDIMNKTNYHKNFYMQTSQNHGSQYSSIQPKNQKNIYKNEDGSNQNKNTTISNTRYINIYKSVNSKTINKKSNLNYSAIYEHDSTSNKDSSSIPNKEVQLNQEVNMHTFEAKEQLDQQLQTTSNKTKSPSKTNLSGNNEQNDILDHSNDRLSSSPEKNNSVKASLPSNRELLSKSPKREKHTMSQKISQNKLDLSMYQPKNQKKISLDNNNSAFLIATEADSHVAKNNRNKFNHFGEIMLNRDELYTRQRKTIQSQQKQTRSKSFVTSNKQETNSPYQRNINNNNYLTNNKF</sequence>
<accession>Q23EW7</accession>
<feature type="compositionally biased region" description="Basic and acidic residues" evidence="2">
    <location>
        <begin position="50"/>
        <end position="60"/>
    </location>
</feature>
<proteinExistence type="predicted"/>
<dbReference type="AlphaFoldDB" id="Q23EW7"/>
<feature type="compositionally biased region" description="Polar residues" evidence="2">
    <location>
        <begin position="535"/>
        <end position="552"/>
    </location>
</feature>
<dbReference type="KEGG" id="tet:TTHERM_00644630"/>
<dbReference type="RefSeq" id="XP_001015383.3">
    <property type="nucleotide sequence ID" value="XM_001015383.3"/>
</dbReference>
<evidence type="ECO:0000313" key="3">
    <source>
        <dbReference type="EMBL" id="EAR95138.3"/>
    </source>
</evidence>
<evidence type="ECO:0000256" key="2">
    <source>
        <dbReference type="SAM" id="MobiDB-lite"/>
    </source>
</evidence>